<dbReference type="STRING" id="720554.Clocl_2864"/>
<proteinExistence type="predicted"/>
<dbReference type="InterPro" id="IPR036291">
    <property type="entry name" value="NAD(P)-bd_dom_sf"/>
</dbReference>
<dbReference type="PANTHER" id="PTHR43833">
    <property type="entry name" value="POTASSIUM CHANNEL PROTEIN 2-RELATED-RELATED"/>
    <property type="match status" value="1"/>
</dbReference>
<sequence length="204" mass="22462">MQIIVIGCGKVGSRFAQVLSEEGHDVVVVDRDSNSFKILDPEFNGITITGVPIDQDVLKKAGIETADVLAALTPDDNINIMVCQVAKEIFKVPKVIARIFDPAREQVFHEFGLTTICPTKMTVEVIKSMVVSEPATSLQTIGNTTVVYNYVKVQSSYFKKKLSSVKPKDNSFIFGIIHNGSFYFSNEDVTINEGDTLVIAQKKN</sequence>
<dbReference type="HOGENOM" id="CLU_046525_2_4_9"/>
<dbReference type="InterPro" id="IPR050721">
    <property type="entry name" value="Trk_Ktr_HKT_K-transport"/>
</dbReference>
<dbReference type="OrthoDB" id="9775180at2"/>
<accession>G8LSR0</accession>
<evidence type="ECO:0000313" key="4">
    <source>
        <dbReference type="EMBL" id="AEV69412.1"/>
    </source>
</evidence>
<keyword evidence="1" id="KW-0813">Transport</keyword>
<reference evidence="5" key="1">
    <citation type="submission" date="2011-12" db="EMBL/GenBank/DDBJ databases">
        <title>Complete sequence of Clostridium clariflavum DSM 19732.</title>
        <authorList>
            <consortium name="US DOE Joint Genome Institute"/>
            <person name="Lucas S."/>
            <person name="Han J."/>
            <person name="Lapidus A."/>
            <person name="Cheng J.-F."/>
            <person name="Goodwin L."/>
            <person name="Pitluck S."/>
            <person name="Peters L."/>
            <person name="Teshima H."/>
            <person name="Detter J.C."/>
            <person name="Han C."/>
            <person name="Tapia R."/>
            <person name="Land M."/>
            <person name="Hauser L."/>
            <person name="Kyrpides N."/>
            <person name="Ivanova N."/>
            <person name="Pagani I."/>
            <person name="Kitzmiller T."/>
            <person name="Lynd L."/>
            <person name="Izquierdo J."/>
            <person name="Woyke T."/>
        </authorList>
    </citation>
    <scope>NUCLEOTIDE SEQUENCE [LARGE SCALE GENOMIC DNA]</scope>
    <source>
        <strain evidence="5">DSM 19732 / NBRC 101661 / EBR45</strain>
    </source>
</reference>
<evidence type="ECO:0000256" key="2">
    <source>
        <dbReference type="ARBA" id="ARBA00022958"/>
    </source>
</evidence>
<organism evidence="4 5">
    <name type="scientific">Acetivibrio clariflavus (strain DSM 19732 / NBRC 101661 / EBR45)</name>
    <name type="common">Clostridium clariflavum</name>
    <dbReference type="NCBI Taxonomy" id="720554"/>
    <lineage>
        <taxon>Bacteria</taxon>
        <taxon>Bacillati</taxon>
        <taxon>Bacillota</taxon>
        <taxon>Clostridia</taxon>
        <taxon>Eubacteriales</taxon>
        <taxon>Oscillospiraceae</taxon>
        <taxon>Acetivibrio</taxon>
    </lineage>
</organism>
<evidence type="ECO:0000256" key="1">
    <source>
        <dbReference type="ARBA" id="ARBA00022538"/>
    </source>
</evidence>
<feature type="domain" description="RCK N-terminal" evidence="3">
    <location>
        <begin position="1"/>
        <end position="118"/>
    </location>
</feature>
<keyword evidence="5" id="KW-1185">Reference proteome</keyword>
<dbReference type="GO" id="GO:0015079">
    <property type="term" value="F:potassium ion transmembrane transporter activity"/>
    <property type="evidence" value="ECO:0007669"/>
    <property type="project" value="InterPro"/>
</dbReference>
<dbReference type="InterPro" id="IPR006036">
    <property type="entry name" value="K_uptake_TrkA"/>
</dbReference>
<keyword evidence="1" id="KW-0406">Ion transport</keyword>
<name>G8LSR0_ACECE</name>
<gene>
    <name evidence="4" type="ordered locus">Clocl_2864</name>
</gene>
<evidence type="ECO:0000313" key="5">
    <source>
        <dbReference type="Proteomes" id="UP000005435"/>
    </source>
</evidence>
<dbReference type="RefSeq" id="WP_014255961.1">
    <property type="nucleotide sequence ID" value="NC_016627.1"/>
</dbReference>
<dbReference type="KEGG" id="ccl:Clocl_2864"/>
<dbReference type="SUPFAM" id="SSF51735">
    <property type="entry name" value="NAD(P)-binding Rossmann-fold domains"/>
    <property type="match status" value="1"/>
</dbReference>
<keyword evidence="2" id="KW-0630">Potassium</keyword>
<dbReference type="eggNOG" id="COG0569">
    <property type="taxonomic scope" value="Bacteria"/>
</dbReference>
<dbReference type="PROSITE" id="PS51201">
    <property type="entry name" value="RCK_N"/>
    <property type="match status" value="1"/>
</dbReference>
<dbReference type="InterPro" id="IPR003148">
    <property type="entry name" value="RCK_N"/>
</dbReference>
<dbReference type="Pfam" id="PF02254">
    <property type="entry name" value="TrkA_N"/>
    <property type="match status" value="1"/>
</dbReference>
<dbReference type="Proteomes" id="UP000005435">
    <property type="component" value="Chromosome"/>
</dbReference>
<keyword evidence="1" id="KW-0633">Potassium transport</keyword>
<dbReference type="Gene3D" id="3.40.50.720">
    <property type="entry name" value="NAD(P)-binding Rossmann-like Domain"/>
    <property type="match status" value="1"/>
</dbReference>
<dbReference type="AlphaFoldDB" id="G8LSR0"/>
<reference evidence="4 5" key="2">
    <citation type="journal article" date="2012" name="Stand. Genomic Sci.">
        <title>Complete Genome Sequence of Clostridium clariflavum DSM 19732.</title>
        <authorList>
            <person name="Izquierdo J.A."/>
            <person name="Goodwin L."/>
            <person name="Davenport K.W."/>
            <person name="Teshima H."/>
            <person name="Bruce D."/>
            <person name="Detter C."/>
            <person name="Tapia R."/>
            <person name="Han S."/>
            <person name="Land M."/>
            <person name="Hauser L."/>
            <person name="Jeffries C.D."/>
            <person name="Han J."/>
            <person name="Pitluck S."/>
            <person name="Nolan M."/>
            <person name="Chen A."/>
            <person name="Huntemann M."/>
            <person name="Mavromatis K."/>
            <person name="Mikhailova N."/>
            <person name="Liolios K."/>
            <person name="Woyke T."/>
            <person name="Lynd L.R."/>
        </authorList>
    </citation>
    <scope>NUCLEOTIDE SEQUENCE [LARGE SCALE GENOMIC DNA]</scope>
    <source>
        <strain evidence="5">DSM 19732 / NBRC 101661 / EBR45</strain>
    </source>
</reference>
<dbReference type="GO" id="GO:0005886">
    <property type="term" value="C:plasma membrane"/>
    <property type="evidence" value="ECO:0007669"/>
    <property type="project" value="InterPro"/>
</dbReference>
<dbReference type="PRINTS" id="PR00335">
    <property type="entry name" value="KUPTAKETRKA"/>
</dbReference>
<dbReference type="EMBL" id="CP003065">
    <property type="protein sequence ID" value="AEV69412.1"/>
    <property type="molecule type" value="Genomic_DNA"/>
</dbReference>
<protein>
    <submittedName>
        <fullName evidence="4">K+ transport system, NAD-binding component</fullName>
    </submittedName>
</protein>
<evidence type="ECO:0000259" key="3">
    <source>
        <dbReference type="PROSITE" id="PS51201"/>
    </source>
</evidence>